<accession>A0A0C5XI31</accession>
<dbReference type="NCBIfam" id="TIGR01727">
    <property type="entry name" value="oligo_HPY"/>
    <property type="match status" value="1"/>
</dbReference>
<comment type="similarity">
    <text evidence="2">Belongs to the ABC transporter superfamily.</text>
</comment>
<dbReference type="InterPro" id="IPR017871">
    <property type="entry name" value="ABC_transporter-like_CS"/>
</dbReference>
<evidence type="ECO:0000313" key="9">
    <source>
        <dbReference type="Proteomes" id="UP000030300"/>
    </source>
</evidence>
<evidence type="ECO:0000256" key="2">
    <source>
        <dbReference type="ARBA" id="ARBA00005417"/>
    </source>
</evidence>
<keyword evidence="7" id="KW-0472">Membrane</keyword>
<evidence type="ECO:0000313" key="8">
    <source>
        <dbReference type="EMBL" id="AJR18791.1"/>
    </source>
</evidence>
<dbReference type="FunFam" id="3.40.50.300:FF:000016">
    <property type="entry name" value="Oligopeptide ABC transporter ATP-binding component"/>
    <property type="match status" value="1"/>
</dbReference>
<dbReference type="SUPFAM" id="SSF52540">
    <property type="entry name" value="P-loop containing nucleoside triphosphate hydrolases"/>
    <property type="match status" value="2"/>
</dbReference>
<evidence type="ECO:0000256" key="4">
    <source>
        <dbReference type="ARBA" id="ARBA00022475"/>
    </source>
</evidence>
<dbReference type="RefSeq" id="WP_052139099.1">
    <property type="nucleotide sequence ID" value="NZ_BJMC01000023.1"/>
</dbReference>
<sequence length="620" mass="67042">MTEHATRLLDVAGLTIGLRAGGEERVLVDGVDLHLDLGETIGIVGESGSGKSLSVRSLLQLLPAGFTATGAAQLSGVNVLTASERDMRRVRGRQASMILQDPFTMLNPLMRVGRHLEEVLREKPQYRAMSKPERAAEVLRRLEEVGITDPSVARRYPFQLSGGMRQRVGIAATLATDPALIIADEPTTALDAVTQQEILELLISIQRQRHMSMIMITHDLRVAFAACDRVYVMYAGAMMEAGPSDELSRSPRHPYTLGLLASEPPLDRRLARLPVIKGELPSVRAREVGCRFADRCEWAVPACSEETVRLAPIGDDRASACLRVDEIGSDLAARFETVEHGAEEPALQDLSAPVIVSLDGVSKQYGHGSGAVTALADVSLTIRQGQAVALVGESGSGKTTLGRCLVGLESVTQGAAEVFGIDITQGSRLPRTDVRAWRSKVQYVFQDPYSSLNPRMTIGQTLAEAGRQAALFGDTRVLSVEEVLERVGLRPQYAARRPSALSGGERQRVAIGRALALNPELLICDEPVSALDVSVQAQVLNLLNDIRRETGIALLFITHDLAVVRQVADTVYVLEKGRVVETGSAEILDSPTSGYTKQLLEAVPRTSSDWLGKRSQMGKS</sequence>
<dbReference type="InterPro" id="IPR027417">
    <property type="entry name" value="P-loop_NTPase"/>
</dbReference>
<dbReference type="GO" id="GO:0016887">
    <property type="term" value="F:ATP hydrolysis activity"/>
    <property type="evidence" value="ECO:0007669"/>
    <property type="project" value="InterPro"/>
</dbReference>
<dbReference type="InterPro" id="IPR050388">
    <property type="entry name" value="ABC_Ni/Peptide_Import"/>
</dbReference>
<dbReference type="STRING" id="2045.KR76_25290"/>
<dbReference type="InterPro" id="IPR013563">
    <property type="entry name" value="Oligopep_ABC_C"/>
</dbReference>
<keyword evidence="3" id="KW-0813">Transport</keyword>
<dbReference type="KEGG" id="psim:KR76_25290"/>
<dbReference type="EMBL" id="CP009896">
    <property type="protein sequence ID" value="AJR18791.1"/>
    <property type="molecule type" value="Genomic_DNA"/>
</dbReference>
<protein>
    <submittedName>
        <fullName evidence="8">Putative ABC transporter, ATP-binding protein</fullName>
    </submittedName>
</protein>
<keyword evidence="9" id="KW-1185">Reference proteome</keyword>
<evidence type="ECO:0000256" key="3">
    <source>
        <dbReference type="ARBA" id="ARBA00022448"/>
    </source>
</evidence>
<keyword evidence="6 8" id="KW-0067">ATP-binding</keyword>
<dbReference type="GO" id="GO:0015833">
    <property type="term" value="P:peptide transport"/>
    <property type="evidence" value="ECO:0007669"/>
    <property type="project" value="InterPro"/>
</dbReference>
<dbReference type="PANTHER" id="PTHR43297">
    <property type="entry name" value="OLIGOPEPTIDE TRANSPORT ATP-BINDING PROTEIN APPD"/>
    <property type="match status" value="1"/>
</dbReference>
<dbReference type="Proteomes" id="UP000030300">
    <property type="component" value="Chromosome"/>
</dbReference>
<dbReference type="NCBIfam" id="NF007739">
    <property type="entry name" value="PRK10419.1"/>
    <property type="match status" value="2"/>
</dbReference>
<dbReference type="PROSITE" id="PS00211">
    <property type="entry name" value="ABC_TRANSPORTER_1"/>
    <property type="match status" value="2"/>
</dbReference>
<comment type="subcellular location">
    <subcellularLocation>
        <location evidence="1">Cell membrane</location>
        <topology evidence="1">Peripheral membrane protein</topology>
    </subcellularLocation>
</comment>
<dbReference type="HOGENOM" id="CLU_000604_86_2_11"/>
<dbReference type="NCBIfam" id="NF008453">
    <property type="entry name" value="PRK11308.1"/>
    <property type="match status" value="2"/>
</dbReference>
<dbReference type="AlphaFoldDB" id="A0A0C5XI31"/>
<evidence type="ECO:0000256" key="5">
    <source>
        <dbReference type="ARBA" id="ARBA00022741"/>
    </source>
</evidence>
<name>A0A0C5XI31_NOCSI</name>
<dbReference type="Pfam" id="PF08352">
    <property type="entry name" value="oligo_HPY"/>
    <property type="match status" value="1"/>
</dbReference>
<dbReference type="PANTHER" id="PTHR43297:SF2">
    <property type="entry name" value="DIPEPTIDE TRANSPORT ATP-BINDING PROTEIN DPPD"/>
    <property type="match status" value="1"/>
</dbReference>
<keyword evidence="4" id="KW-1003">Cell membrane</keyword>
<dbReference type="GO" id="GO:0005886">
    <property type="term" value="C:plasma membrane"/>
    <property type="evidence" value="ECO:0007669"/>
    <property type="project" value="UniProtKB-SubCell"/>
</dbReference>
<dbReference type="CDD" id="cd03257">
    <property type="entry name" value="ABC_NikE_OppD_transporters"/>
    <property type="match status" value="2"/>
</dbReference>
<dbReference type="PROSITE" id="PS50893">
    <property type="entry name" value="ABC_TRANSPORTER_2"/>
    <property type="match status" value="2"/>
</dbReference>
<dbReference type="SMART" id="SM00382">
    <property type="entry name" value="AAA"/>
    <property type="match status" value="2"/>
</dbReference>
<proteinExistence type="inferred from homology"/>
<gene>
    <name evidence="8" type="ORF">KR76_25290</name>
</gene>
<dbReference type="OrthoDB" id="5357528at2"/>
<evidence type="ECO:0000256" key="1">
    <source>
        <dbReference type="ARBA" id="ARBA00004202"/>
    </source>
</evidence>
<dbReference type="InterPro" id="IPR003593">
    <property type="entry name" value="AAA+_ATPase"/>
</dbReference>
<dbReference type="Pfam" id="PF00005">
    <property type="entry name" value="ABC_tran"/>
    <property type="match status" value="2"/>
</dbReference>
<evidence type="ECO:0000256" key="6">
    <source>
        <dbReference type="ARBA" id="ARBA00022840"/>
    </source>
</evidence>
<evidence type="ECO:0000256" key="7">
    <source>
        <dbReference type="ARBA" id="ARBA00023136"/>
    </source>
</evidence>
<dbReference type="Gene3D" id="3.40.50.300">
    <property type="entry name" value="P-loop containing nucleotide triphosphate hydrolases"/>
    <property type="match status" value="2"/>
</dbReference>
<dbReference type="GeneID" id="96612070"/>
<dbReference type="InterPro" id="IPR003439">
    <property type="entry name" value="ABC_transporter-like_ATP-bd"/>
</dbReference>
<organism evidence="8 9">
    <name type="scientific">Nocardioides simplex</name>
    <name type="common">Arthrobacter simplex</name>
    <dbReference type="NCBI Taxonomy" id="2045"/>
    <lineage>
        <taxon>Bacteria</taxon>
        <taxon>Bacillati</taxon>
        <taxon>Actinomycetota</taxon>
        <taxon>Actinomycetes</taxon>
        <taxon>Propionibacteriales</taxon>
        <taxon>Nocardioidaceae</taxon>
        <taxon>Pimelobacter</taxon>
    </lineage>
</organism>
<dbReference type="GO" id="GO:0005524">
    <property type="term" value="F:ATP binding"/>
    <property type="evidence" value="ECO:0007669"/>
    <property type="project" value="UniProtKB-KW"/>
</dbReference>
<keyword evidence="5" id="KW-0547">Nucleotide-binding</keyword>
<reference evidence="8 9" key="1">
    <citation type="journal article" date="2015" name="Genome Announc.">
        <title>Complete Genome Sequence of Steroid-Transforming Nocardioides simplex VKM Ac-2033D.</title>
        <authorList>
            <person name="Shtratnikova V.Y."/>
            <person name="Schelkunov M.I."/>
            <person name="Pekov Y.A."/>
            <person name="Fokina V.V."/>
            <person name="Logacheva M.D."/>
            <person name="Sokolov S.L."/>
            <person name="Bragin E.Y."/>
            <person name="Ashapkin V.V."/>
            <person name="Donova M.V."/>
        </authorList>
    </citation>
    <scope>NUCLEOTIDE SEQUENCE [LARGE SCALE GENOMIC DNA]</scope>
    <source>
        <strain evidence="8 9">VKM Ac-2033D</strain>
    </source>
</reference>